<feature type="transmembrane region" description="Helical" evidence="6">
    <location>
        <begin position="358"/>
        <end position="377"/>
    </location>
</feature>
<reference evidence="8 9" key="1">
    <citation type="submission" date="2021-02" db="EMBL/GenBank/DDBJ databases">
        <title>Alicyclobacillus curvatus sp. nov. and Alicyclobacillus mengziensis sp. nov., two acidophilic bacteria isolated from acid mine drainage.</title>
        <authorList>
            <person name="Huang Y."/>
        </authorList>
    </citation>
    <scope>NUCLEOTIDE SEQUENCE [LARGE SCALE GENOMIC DNA]</scope>
    <source>
        <strain evidence="8 9">S30H14</strain>
    </source>
</reference>
<feature type="transmembrane region" description="Helical" evidence="6">
    <location>
        <begin position="301"/>
        <end position="327"/>
    </location>
</feature>
<feature type="transmembrane region" description="Helical" evidence="6">
    <location>
        <begin position="204"/>
        <end position="224"/>
    </location>
</feature>
<evidence type="ECO:0000256" key="5">
    <source>
        <dbReference type="ARBA" id="ARBA00023136"/>
    </source>
</evidence>
<feature type="transmembrane region" description="Helical" evidence="6">
    <location>
        <begin position="268"/>
        <end position="289"/>
    </location>
</feature>
<feature type="transmembrane region" description="Helical" evidence="6">
    <location>
        <begin position="161"/>
        <end position="183"/>
    </location>
</feature>
<keyword evidence="2" id="KW-0813">Transport</keyword>
<dbReference type="Proteomes" id="UP000663505">
    <property type="component" value="Chromosome"/>
</dbReference>
<dbReference type="InterPro" id="IPR020846">
    <property type="entry name" value="MFS_dom"/>
</dbReference>
<evidence type="ECO:0000256" key="1">
    <source>
        <dbReference type="ARBA" id="ARBA00004651"/>
    </source>
</evidence>
<dbReference type="InterPro" id="IPR005829">
    <property type="entry name" value="Sugar_transporter_CS"/>
</dbReference>
<dbReference type="AlphaFoldDB" id="A0A9X7W461"/>
<feature type="transmembrane region" description="Helical" evidence="6">
    <location>
        <begin position="74"/>
        <end position="91"/>
    </location>
</feature>
<evidence type="ECO:0000256" key="6">
    <source>
        <dbReference type="SAM" id="Phobius"/>
    </source>
</evidence>
<gene>
    <name evidence="8" type="ORF">JZ786_22775</name>
</gene>
<name>A0A9X7W461_9BACL</name>
<dbReference type="PANTHER" id="PTHR42718:SF9">
    <property type="entry name" value="MAJOR FACILITATOR SUPERFAMILY MULTIDRUG TRANSPORTER MFSC"/>
    <property type="match status" value="1"/>
</dbReference>
<evidence type="ECO:0000256" key="3">
    <source>
        <dbReference type="ARBA" id="ARBA00022692"/>
    </source>
</evidence>
<feature type="transmembrane region" description="Helical" evidence="6">
    <location>
        <begin position="398"/>
        <end position="418"/>
    </location>
</feature>
<feature type="transmembrane region" description="Helical" evidence="6">
    <location>
        <begin position="430"/>
        <end position="448"/>
    </location>
</feature>
<dbReference type="PANTHER" id="PTHR42718">
    <property type="entry name" value="MAJOR FACILITATOR SUPERFAMILY MULTIDRUG TRANSPORTER MFSC"/>
    <property type="match status" value="1"/>
</dbReference>
<organism evidence="8 9">
    <name type="scientific">Alicyclobacillus mengziensis</name>
    <dbReference type="NCBI Taxonomy" id="2931921"/>
    <lineage>
        <taxon>Bacteria</taxon>
        <taxon>Bacillati</taxon>
        <taxon>Bacillota</taxon>
        <taxon>Bacilli</taxon>
        <taxon>Bacillales</taxon>
        <taxon>Alicyclobacillaceae</taxon>
        <taxon>Alicyclobacillus</taxon>
    </lineage>
</organism>
<accession>A0A9X7W461</accession>
<sequence>MRKRRNWVLITVALGILLNPLNSSMISVAVVRLQHAFSLTFTQVSWLISTYYLASAIAQPVMGKVADSVGRKRVYLIGLILVVISSVTAPFSPTFTWLIGLRLIQSIGSGALFPAGMAIVRQWVTDRQAQALAFLGIFSSGAAAFGPSIGGFMLHVGDWPAIFTINIPIIIVGVTMGIFLLPPDKFDNSAGARSAGLKSLFRQLDMLGIGLFAAMIILILVFLLSMSQQTIWWTGVFGVLLIAAFAWRELRSARPFIDLRMFRENMSFTWVEIQFVTVNIIFYCIFFGIPDYLQDARHFDAQVTGLLMLCVAGSSVIVSPLTGMWVAKSGSRPPLLLAGLCLTVGPLLFLTLDTHSSMLWMGVVFFVLGLSNGLNNIGLQTALFKVTPAPMMGTASGLFMTARYMGTILSTVFLGFVFSRAIGTPELHTLGIALGVMGVLVILMSLRIPKGRYDTAKA</sequence>
<dbReference type="PROSITE" id="PS00216">
    <property type="entry name" value="SUGAR_TRANSPORT_1"/>
    <property type="match status" value="1"/>
</dbReference>
<evidence type="ECO:0000256" key="2">
    <source>
        <dbReference type="ARBA" id="ARBA00022448"/>
    </source>
</evidence>
<dbReference type="PROSITE" id="PS50850">
    <property type="entry name" value="MFS"/>
    <property type="match status" value="1"/>
</dbReference>
<keyword evidence="3 6" id="KW-0812">Transmembrane</keyword>
<dbReference type="GO" id="GO:0005886">
    <property type="term" value="C:plasma membrane"/>
    <property type="evidence" value="ECO:0007669"/>
    <property type="project" value="UniProtKB-SubCell"/>
</dbReference>
<dbReference type="Gene3D" id="1.20.1720.10">
    <property type="entry name" value="Multidrug resistance protein D"/>
    <property type="match status" value="1"/>
</dbReference>
<evidence type="ECO:0000313" key="8">
    <source>
        <dbReference type="EMBL" id="QSO50069.1"/>
    </source>
</evidence>
<dbReference type="Pfam" id="PF07690">
    <property type="entry name" value="MFS_1"/>
    <property type="match status" value="1"/>
</dbReference>
<keyword evidence="9" id="KW-1185">Reference proteome</keyword>
<keyword evidence="4 6" id="KW-1133">Transmembrane helix</keyword>
<dbReference type="CDD" id="cd17321">
    <property type="entry name" value="MFS_MMR_MDR_like"/>
    <property type="match status" value="1"/>
</dbReference>
<evidence type="ECO:0000256" key="4">
    <source>
        <dbReference type="ARBA" id="ARBA00022989"/>
    </source>
</evidence>
<keyword evidence="5 6" id="KW-0472">Membrane</keyword>
<dbReference type="EMBL" id="CP071182">
    <property type="protein sequence ID" value="QSO50069.1"/>
    <property type="molecule type" value="Genomic_DNA"/>
</dbReference>
<dbReference type="InterPro" id="IPR036259">
    <property type="entry name" value="MFS_trans_sf"/>
</dbReference>
<feature type="transmembrane region" description="Helical" evidence="6">
    <location>
        <begin position="97"/>
        <end position="120"/>
    </location>
</feature>
<feature type="transmembrane region" description="Helical" evidence="6">
    <location>
        <begin position="132"/>
        <end position="155"/>
    </location>
</feature>
<dbReference type="GO" id="GO:0022857">
    <property type="term" value="F:transmembrane transporter activity"/>
    <property type="evidence" value="ECO:0007669"/>
    <property type="project" value="InterPro"/>
</dbReference>
<comment type="subcellular location">
    <subcellularLocation>
        <location evidence="1">Cell membrane</location>
        <topology evidence="1">Multi-pass membrane protein</topology>
    </subcellularLocation>
</comment>
<feature type="transmembrane region" description="Helical" evidence="6">
    <location>
        <begin position="33"/>
        <end position="54"/>
    </location>
</feature>
<evidence type="ECO:0000259" key="7">
    <source>
        <dbReference type="PROSITE" id="PS50850"/>
    </source>
</evidence>
<dbReference type="KEGG" id="afx:JZ786_22775"/>
<dbReference type="InterPro" id="IPR011701">
    <property type="entry name" value="MFS"/>
</dbReference>
<dbReference type="SUPFAM" id="SSF103473">
    <property type="entry name" value="MFS general substrate transporter"/>
    <property type="match status" value="1"/>
</dbReference>
<protein>
    <submittedName>
        <fullName evidence="8">MFS transporter</fullName>
    </submittedName>
</protein>
<proteinExistence type="predicted"/>
<dbReference type="Gene3D" id="1.20.1250.20">
    <property type="entry name" value="MFS general substrate transporter like domains"/>
    <property type="match status" value="1"/>
</dbReference>
<feature type="transmembrane region" description="Helical" evidence="6">
    <location>
        <begin position="334"/>
        <end position="352"/>
    </location>
</feature>
<feature type="domain" description="Major facilitator superfamily (MFS) profile" evidence="7">
    <location>
        <begin position="8"/>
        <end position="452"/>
    </location>
</feature>
<evidence type="ECO:0000313" key="9">
    <source>
        <dbReference type="Proteomes" id="UP000663505"/>
    </source>
</evidence>
<feature type="transmembrane region" description="Helical" evidence="6">
    <location>
        <begin position="230"/>
        <end position="247"/>
    </location>
</feature>